<evidence type="ECO:0000313" key="15">
    <source>
        <dbReference type="EMBL" id="RUP06758.1"/>
    </source>
</evidence>
<evidence type="ECO:0000259" key="14">
    <source>
        <dbReference type="PROSITE" id="PS50873"/>
    </source>
</evidence>
<dbReference type="FunFam" id="1.10.520.10:FF:000005">
    <property type="entry name" value="Cytochrome c peroxidase"/>
    <property type="match status" value="1"/>
</dbReference>
<dbReference type="OrthoDB" id="2859658at2759"/>
<dbReference type="GO" id="GO:0020037">
    <property type="term" value="F:heme binding"/>
    <property type="evidence" value="ECO:0007669"/>
    <property type="project" value="UniProtKB-UniRule"/>
</dbReference>
<dbReference type="EC" id="1.11.1.-" evidence="13"/>
<keyword evidence="7" id="KW-0479">Metal-binding</keyword>
<comment type="catalytic activity">
    <reaction evidence="12">
        <text>2 Fe(II)-[cytochrome c] + H2O2 + 2 H(+) = 2 Fe(III)-[cytochrome c] + 2 H2O</text>
        <dbReference type="Rhea" id="RHEA:16581"/>
        <dbReference type="Rhea" id="RHEA-COMP:10350"/>
        <dbReference type="Rhea" id="RHEA-COMP:14399"/>
        <dbReference type="ChEBI" id="CHEBI:15377"/>
        <dbReference type="ChEBI" id="CHEBI:15378"/>
        <dbReference type="ChEBI" id="CHEBI:16240"/>
        <dbReference type="ChEBI" id="CHEBI:29033"/>
        <dbReference type="ChEBI" id="CHEBI:29034"/>
        <dbReference type="EC" id="1.11.1.5"/>
    </reaction>
</comment>
<dbReference type="InterPro" id="IPR019793">
    <property type="entry name" value="Peroxidases_heam-ligand_BS"/>
</dbReference>
<keyword evidence="9 13" id="KW-0560">Oxidoreductase</keyword>
<dbReference type="Gene3D" id="1.10.520.10">
    <property type="match status" value="1"/>
</dbReference>
<dbReference type="GO" id="GO:0046872">
    <property type="term" value="F:metal ion binding"/>
    <property type="evidence" value="ECO:0007669"/>
    <property type="project" value="UniProtKB-UniRule"/>
</dbReference>
<keyword evidence="5 13" id="KW-0575">Peroxidase</keyword>
<keyword evidence="16" id="KW-1185">Reference proteome</keyword>
<dbReference type="InterPro" id="IPR002207">
    <property type="entry name" value="Peroxidase_I"/>
</dbReference>
<dbReference type="SUPFAM" id="SSF48113">
    <property type="entry name" value="Heme-dependent peroxidases"/>
    <property type="match status" value="1"/>
</dbReference>
<dbReference type="GO" id="GO:0004130">
    <property type="term" value="F:cytochrome-c peroxidase activity"/>
    <property type="evidence" value="ECO:0007669"/>
    <property type="project" value="UniProtKB-EC"/>
</dbReference>
<dbReference type="Gene3D" id="1.10.420.10">
    <property type="entry name" value="Peroxidase, domain 2"/>
    <property type="match status" value="1"/>
</dbReference>
<dbReference type="InterPro" id="IPR002016">
    <property type="entry name" value="Haem_peroxidase"/>
</dbReference>
<comment type="subcellular location">
    <subcellularLocation>
        <location evidence="3">Mitochondrion intermembrane space</location>
    </subcellularLocation>
    <subcellularLocation>
        <location evidence="2">Mitochondrion matrix</location>
    </subcellularLocation>
</comment>
<keyword evidence="11" id="KW-0496">Mitochondrion</keyword>
<evidence type="ECO:0000256" key="4">
    <source>
        <dbReference type="ARBA" id="ARBA00005997"/>
    </source>
</evidence>
<evidence type="ECO:0000256" key="10">
    <source>
        <dbReference type="ARBA" id="ARBA00023004"/>
    </source>
</evidence>
<name>A0A433AVN4_9FUNG</name>
<dbReference type="PRINTS" id="PR00459">
    <property type="entry name" value="ASPEROXIDASE"/>
</dbReference>
<dbReference type="InterPro" id="IPR044831">
    <property type="entry name" value="Ccp1-like"/>
</dbReference>
<dbReference type="GO" id="GO:0042744">
    <property type="term" value="P:hydrogen peroxide catabolic process"/>
    <property type="evidence" value="ECO:0007669"/>
    <property type="project" value="TreeGrafter"/>
</dbReference>
<keyword evidence="10" id="KW-0408">Iron</keyword>
<proteinExistence type="inferred from homology"/>
<evidence type="ECO:0000256" key="11">
    <source>
        <dbReference type="ARBA" id="ARBA00023128"/>
    </source>
</evidence>
<dbReference type="PROSITE" id="PS00435">
    <property type="entry name" value="PEROXIDASE_1"/>
    <property type="match status" value="1"/>
</dbReference>
<comment type="caution">
    <text evidence="15">The sequence shown here is derived from an EMBL/GenBank/DDBJ whole genome shotgun (WGS) entry which is preliminary data.</text>
</comment>
<evidence type="ECO:0000256" key="7">
    <source>
        <dbReference type="ARBA" id="ARBA00022723"/>
    </source>
</evidence>
<comment type="similarity">
    <text evidence="4">Belongs to the peroxidase family. Cytochrome c peroxidase subfamily.</text>
</comment>
<keyword evidence="8" id="KW-0809">Transit peptide</keyword>
<evidence type="ECO:0000256" key="3">
    <source>
        <dbReference type="ARBA" id="ARBA00004569"/>
    </source>
</evidence>
<feature type="domain" description="Plant heme peroxidase family profile" evidence="14">
    <location>
        <begin position="181"/>
        <end position="304"/>
    </location>
</feature>
<dbReference type="PANTHER" id="PTHR31356">
    <property type="entry name" value="THYLAKOID LUMENAL 29 KDA PROTEIN, CHLOROPLASTIC-RELATED"/>
    <property type="match status" value="1"/>
</dbReference>
<dbReference type="GO" id="GO:0005759">
    <property type="term" value="C:mitochondrial matrix"/>
    <property type="evidence" value="ECO:0007669"/>
    <property type="project" value="UniProtKB-SubCell"/>
</dbReference>
<dbReference type="PROSITE" id="PS00436">
    <property type="entry name" value="PEROXIDASE_2"/>
    <property type="match status" value="1"/>
</dbReference>
<dbReference type="PANTHER" id="PTHR31356:SF58">
    <property type="entry name" value="CYTOCHROME C PEROXIDASE, MITOCHONDRIAL"/>
    <property type="match status" value="1"/>
</dbReference>
<dbReference type="InterPro" id="IPR010255">
    <property type="entry name" value="Haem_peroxidase_sf"/>
</dbReference>
<dbReference type="PRINTS" id="PR00458">
    <property type="entry name" value="PEROXIDASE"/>
</dbReference>
<gene>
    <name evidence="15" type="ORF">BC936DRAFT_140267</name>
</gene>
<dbReference type="InterPro" id="IPR019794">
    <property type="entry name" value="Peroxidases_AS"/>
</dbReference>
<dbReference type="Pfam" id="PF00141">
    <property type="entry name" value="peroxidase"/>
    <property type="match status" value="1"/>
</dbReference>
<evidence type="ECO:0000256" key="6">
    <source>
        <dbReference type="ARBA" id="ARBA00022617"/>
    </source>
</evidence>
<evidence type="ECO:0000256" key="5">
    <source>
        <dbReference type="ARBA" id="ARBA00022559"/>
    </source>
</evidence>
<reference evidence="15 16" key="1">
    <citation type="journal article" date="2018" name="New Phytol.">
        <title>Phylogenomics of Endogonaceae and evolution of mycorrhizas within Mucoromycota.</title>
        <authorList>
            <person name="Chang Y."/>
            <person name="Desiro A."/>
            <person name="Na H."/>
            <person name="Sandor L."/>
            <person name="Lipzen A."/>
            <person name="Clum A."/>
            <person name="Barry K."/>
            <person name="Grigoriev I.V."/>
            <person name="Martin F.M."/>
            <person name="Stajich J.E."/>
            <person name="Smith M.E."/>
            <person name="Bonito G."/>
            <person name="Spatafora J.W."/>
        </authorList>
    </citation>
    <scope>NUCLEOTIDE SEQUENCE [LARGE SCALE GENOMIC DNA]</scope>
    <source>
        <strain evidence="15 16">GMNB39</strain>
    </source>
</reference>
<accession>A0A433AVN4</accession>
<evidence type="ECO:0000256" key="12">
    <source>
        <dbReference type="ARBA" id="ARBA00049265"/>
    </source>
</evidence>
<evidence type="ECO:0000256" key="8">
    <source>
        <dbReference type="ARBA" id="ARBA00022946"/>
    </source>
</evidence>
<evidence type="ECO:0000313" key="16">
    <source>
        <dbReference type="Proteomes" id="UP000268093"/>
    </source>
</evidence>
<evidence type="ECO:0000256" key="13">
    <source>
        <dbReference type="RuleBase" id="RU363051"/>
    </source>
</evidence>
<dbReference type="GO" id="GO:0034599">
    <property type="term" value="P:cellular response to oxidative stress"/>
    <property type="evidence" value="ECO:0007669"/>
    <property type="project" value="InterPro"/>
</dbReference>
<dbReference type="EMBL" id="RBNI01016734">
    <property type="protein sequence ID" value="RUP06758.1"/>
    <property type="molecule type" value="Genomic_DNA"/>
</dbReference>
<dbReference type="GO" id="GO:0005758">
    <property type="term" value="C:mitochondrial intermembrane space"/>
    <property type="evidence" value="ECO:0007669"/>
    <property type="project" value="UniProtKB-SubCell"/>
</dbReference>
<organism evidence="15 16">
    <name type="scientific">Jimgerdemannia flammicorona</name>
    <dbReference type="NCBI Taxonomy" id="994334"/>
    <lineage>
        <taxon>Eukaryota</taxon>
        <taxon>Fungi</taxon>
        <taxon>Fungi incertae sedis</taxon>
        <taxon>Mucoromycota</taxon>
        <taxon>Mucoromycotina</taxon>
        <taxon>Endogonomycetes</taxon>
        <taxon>Endogonales</taxon>
        <taxon>Endogonaceae</taxon>
        <taxon>Jimgerdemannia</taxon>
    </lineage>
</organism>
<sequence>MTRERVRELDNNKAYAMSSTLFRATSSRAVQTRSLLLASAVAVPAARARVPPHFLNSTRAYSTEPVKSSGSSTALWWGVGLLGASAGYYFYSSSTPAKPVVALKKEEKKPLDYNEVYKAIADILDEDSDYDDGSYGPILIRLAWHASGTYDKTDGTGGSNGATMRFDPEGAHGANAGLAHARDVLEKIKKRFPDISYSDLWTLAGVVAVQEAGGPTVPWRAGRVDKLSSTDCPPDGRLPDAAQGQDHIRNIFYRMGFNDQEIVALAGAHALGRCHTDRSGFDGPWTPSPTLFTNDYYKQLLNQK</sequence>
<dbReference type="GO" id="GO:0000302">
    <property type="term" value="P:response to reactive oxygen species"/>
    <property type="evidence" value="ECO:0007669"/>
    <property type="project" value="TreeGrafter"/>
</dbReference>
<comment type="function">
    <text evidence="1">Destroys radicals which are normally produced within the cells and which are toxic to biological systems.</text>
</comment>
<evidence type="ECO:0000256" key="9">
    <source>
        <dbReference type="ARBA" id="ARBA00023002"/>
    </source>
</evidence>
<evidence type="ECO:0000256" key="2">
    <source>
        <dbReference type="ARBA" id="ARBA00004305"/>
    </source>
</evidence>
<protein>
    <recommendedName>
        <fullName evidence="13">Peroxidase</fullName>
        <ecNumber evidence="13">1.11.1.-</ecNumber>
    </recommendedName>
</protein>
<keyword evidence="6" id="KW-0349">Heme</keyword>
<dbReference type="PROSITE" id="PS50873">
    <property type="entry name" value="PEROXIDASE_4"/>
    <property type="match status" value="1"/>
</dbReference>
<evidence type="ECO:0000256" key="1">
    <source>
        <dbReference type="ARBA" id="ARBA00003917"/>
    </source>
</evidence>
<dbReference type="Proteomes" id="UP000268093">
    <property type="component" value="Unassembled WGS sequence"/>
</dbReference>
<dbReference type="AlphaFoldDB" id="A0A433AVN4"/>